<dbReference type="AlphaFoldDB" id="A0A4Y2CUN9"/>
<reference evidence="1 2" key="1">
    <citation type="journal article" date="2019" name="Sci. Rep.">
        <title>Orb-weaving spider Araneus ventricosus genome elucidates the spidroin gene catalogue.</title>
        <authorList>
            <person name="Kono N."/>
            <person name="Nakamura H."/>
            <person name="Ohtoshi R."/>
            <person name="Moran D.A.P."/>
            <person name="Shinohara A."/>
            <person name="Yoshida Y."/>
            <person name="Fujiwara M."/>
            <person name="Mori M."/>
            <person name="Tomita M."/>
            <person name="Arakawa K."/>
        </authorList>
    </citation>
    <scope>NUCLEOTIDE SEQUENCE [LARGE SCALE GENOMIC DNA]</scope>
</reference>
<protein>
    <submittedName>
        <fullName evidence="1">Uncharacterized protein</fullName>
    </submittedName>
</protein>
<dbReference type="OrthoDB" id="8121869at2759"/>
<proteinExistence type="predicted"/>
<dbReference type="Proteomes" id="UP000499080">
    <property type="component" value="Unassembled WGS sequence"/>
</dbReference>
<sequence>MAVFEITSGENDLNEIHQYQKGRYISSNEAVWRILNIQIHERHLTVIHLRGAQAPEETTLISFFRPFTQDEFARTLLHNEVPKCYTWNNGNKTCQRCLMRNVFDVTFVFTIEKNHKIKFH</sequence>
<evidence type="ECO:0000313" key="2">
    <source>
        <dbReference type="Proteomes" id="UP000499080"/>
    </source>
</evidence>
<name>A0A4Y2CUN9_ARAVE</name>
<keyword evidence="2" id="KW-1185">Reference proteome</keyword>
<gene>
    <name evidence="1" type="ORF">AVEN_26481_1</name>
</gene>
<comment type="caution">
    <text evidence="1">The sequence shown here is derived from an EMBL/GenBank/DDBJ whole genome shotgun (WGS) entry which is preliminary data.</text>
</comment>
<organism evidence="1 2">
    <name type="scientific">Araneus ventricosus</name>
    <name type="common">Orbweaver spider</name>
    <name type="synonym">Epeira ventricosa</name>
    <dbReference type="NCBI Taxonomy" id="182803"/>
    <lineage>
        <taxon>Eukaryota</taxon>
        <taxon>Metazoa</taxon>
        <taxon>Ecdysozoa</taxon>
        <taxon>Arthropoda</taxon>
        <taxon>Chelicerata</taxon>
        <taxon>Arachnida</taxon>
        <taxon>Araneae</taxon>
        <taxon>Araneomorphae</taxon>
        <taxon>Entelegynae</taxon>
        <taxon>Araneoidea</taxon>
        <taxon>Araneidae</taxon>
        <taxon>Araneus</taxon>
    </lineage>
</organism>
<evidence type="ECO:0000313" key="1">
    <source>
        <dbReference type="EMBL" id="GBM07408.1"/>
    </source>
</evidence>
<accession>A0A4Y2CUN9</accession>
<dbReference type="EMBL" id="BGPR01000242">
    <property type="protein sequence ID" value="GBM07408.1"/>
    <property type="molecule type" value="Genomic_DNA"/>
</dbReference>